<comment type="caution">
    <text evidence="3">The sequence shown here is derived from an EMBL/GenBank/DDBJ whole genome shotgun (WGS) entry which is preliminary data.</text>
</comment>
<dbReference type="EMBL" id="NNAY01000419">
    <property type="protein sequence ID" value="OXU28525.1"/>
    <property type="molecule type" value="Genomic_DNA"/>
</dbReference>
<accession>A0A232FCX7</accession>
<dbReference type="Proteomes" id="UP000215335">
    <property type="component" value="Unassembled WGS sequence"/>
</dbReference>
<evidence type="ECO:0000313" key="4">
    <source>
        <dbReference type="Proteomes" id="UP000215335"/>
    </source>
</evidence>
<evidence type="ECO:0000313" key="3">
    <source>
        <dbReference type="EMBL" id="OXU28525.1"/>
    </source>
</evidence>
<gene>
    <name evidence="3" type="ORF">TSAR_008970</name>
</gene>
<dbReference type="OrthoDB" id="5978425at2759"/>
<dbReference type="STRING" id="543379.A0A232FCX7"/>
<feature type="region of interest" description="Disordered" evidence="1">
    <location>
        <begin position="53"/>
        <end position="113"/>
    </location>
</feature>
<feature type="transmembrane region" description="Helical" evidence="2">
    <location>
        <begin position="20"/>
        <end position="40"/>
    </location>
</feature>
<evidence type="ECO:0000256" key="2">
    <source>
        <dbReference type="SAM" id="Phobius"/>
    </source>
</evidence>
<keyword evidence="2" id="KW-0472">Membrane</keyword>
<organism evidence="3 4">
    <name type="scientific">Trichomalopsis sarcophagae</name>
    <dbReference type="NCBI Taxonomy" id="543379"/>
    <lineage>
        <taxon>Eukaryota</taxon>
        <taxon>Metazoa</taxon>
        <taxon>Ecdysozoa</taxon>
        <taxon>Arthropoda</taxon>
        <taxon>Hexapoda</taxon>
        <taxon>Insecta</taxon>
        <taxon>Pterygota</taxon>
        <taxon>Neoptera</taxon>
        <taxon>Endopterygota</taxon>
        <taxon>Hymenoptera</taxon>
        <taxon>Apocrita</taxon>
        <taxon>Proctotrupomorpha</taxon>
        <taxon>Chalcidoidea</taxon>
        <taxon>Pteromalidae</taxon>
        <taxon>Pteromalinae</taxon>
        <taxon>Trichomalopsis</taxon>
    </lineage>
</organism>
<name>A0A232FCX7_9HYME</name>
<evidence type="ECO:0000256" key="1">
    <source>
        <dbReference type="SAM" id="MobiDB-lite"/>
    </source>
</evidence>
<sequence>MSQEMSPPAVPVANGAAAAASPGIETMIAVVGALLLLLVICKRHRWYYVGGRRDEQHGTSGNSRCREAHNAASRRRGSQYVPGTGRKAPRGKSRGPRSSCHSPPSGHEARKSQARKLTFIDQSLNDIDSHLLILRNAALAQEAACSIPASIPV</sequence>
<protein>
    <submittedName>
        <fullName evidence="3">Uncharacterized protein</fullName>
    </submittedName>
</protein>
<keyword evidence="2" id="KW-1133">Transmembrane helix</keyword>
<keyword evidence="4" id="KW-1185">Reference proteome</keyword>
<reference evidence="3 4" key="1">
    <citation type="journal article" date="2017" name="Curr. Biol.">
        <title>The Evolution of Venom by Co-option of Single-Copy Genes.</title>
        <authorList>
            <person name="Martinson E.O."/>
            <person name="Mrinalini"/>
            <person name="Kelkar Y.D."/>
            <person name="Chang C.H."/>
            <person name="Werren J.H."/>
        </authorList>
    </citation>
    <scope>NUCLEOTIDE SEQUENCE [LARGE SCALE GENOMIC DNA]</scope>
    <source>
        <strain evidence="3 4">Alberta</strain>
        <tissue evidence="3">Whole body</tissue>
    </source>
</reference>
<keyword evidence="2" id="KW-0812">Transmembrane</keyword>
<dbReference type="AlphaFoldDB" id="A0A232FCX7"/>
<proteinExistence type="predicted"/>